<comment type="caution">
    <text evidence="3">The sequence shown here is derived from an EMBL/GenBank/DDBJ whole genome shotgun (WGS) entry which is preliminary data.</text>
</comment>
<name>A0A6A3HIN7_9STRA</name>
<evidence type="ECO:0000313" key="4">
    <source>
        <dbReference type="Proteomes" id="UP000429607"/>
    </source>
</evidence>
<sequence>MDGYKAHFTATTLACARSQGILLYAIPAHTSHFLQPLDVTVFQRFKKELDNEIDSFQKQTHMMVDKSNLAEIGSRALQKALTRSRIVDGFKKTGIYRLDCSKMLAGIIGDKPEAARSTIVLTPTVEITNRTRRKIERQGDDVDAKEEAKATKLRLKAEQKETATLRKAAKAVRDAEATKAKQKKMEAAAAARVAKAAAKAIKDAAKATAKAEKAADKAMKDAAKTAAKALKAVGKAKGTAKQRNAAAARSRSLLPAFESSPQSNACPGGKEAARIERTSEAKLKFTSGDPHTNILYTVSL</sequence>
<dbReference type="Proteomes" id="UP000429607">
    <property type="component" value="Unassembled WGS sequence"/>
</dbReference>
<proteinExistence type="predicted"/>
<gene>
    <name evidence="3" type="ORF">PR001_g27343</name>
</gene>
<accession>A0A6A3HIN7</accession>
<dbReference type="InterPro" id="IPR004875">
    <property type="entry name" value="DDE_SF_endonuclease_dom"/>
</dbReference>
<evidence type="ECO:0000313" key="3">
    <source>
        <dbReference type="EMBL" id="KAE8969989.1"/>
    </source>
</evidence>
<organism evidence="3 4">
    <name type="scientific">Phytophthora rubi</name>
    <dbReference type="NCBI Taxonomy" id="129364"/>
    <lineage>
        <taxon>Eukaryota</taxon>
        <taxon>Sar</taxon>
        <taxon>Stramenopiles</taxon>
        <taxon>Oomycota</taxon>
        <taxon>Peronosporomycetes</taxon>
        <taxon>Peronosporales</taxon>
        <taxon>Peronosporaceae</taxon>
        <taxon>Phytophthora</taxon>
    </lineage>
</organism>
<reference evidence="3 4" key="1">
    <citation type="submission" date="2018-09" db="EMBL/GenBank/DDBJ databases">
        <title>Genomic investigation of the strawberry pathogen Phytophthora fragariae indicates pathogenicity is determined by transcriptional variation in three key races.</title>
        <authorList>
            <person name="Adams T.M."/>
            <person name="Armitage A.D."/>
            <person name="Sobczyk M.K."/>
            <person name="Bates H.J."/>
            <person name="Dunwell J.M."/>
            <person name="Nellist C.F."/>
            <person name="Harrison R.J."/>
        </authorList>
    </citation>
    <scope>NUCLEOTIDE SEQUENCE [LARGE SCALE GENOMIC DNA]</scope>
    <source>
        <strain evidence="3 4">SCRP249</strain>
    </source>
</reference>
<dbReference type="Pfam" id="PF03184">
    <property type="entry name" value="DDE_1"/>
    <property type="match status" value="1"/>
</dbReference>
<protein>
    <recommendedName>
        <fullName evidence="2">DDE-1 domain-containing protein</fullName>
    </recommendedName>
</protein>
<dbReference type="AlphaFoldDB" id="A0A6A3HIN7"/>
<dbReference type="EMBL" id="QXFV01004376">
    <property type="protein sequence ID" value="KAE8969989.1"/>
    <property type="molecule type" value="Genomic_DNA"/>
</dbReference>
<feature type="region of interest" description="Disordered" evidence="1">
    <location>
        <begin position="247"/>
        <end position="270"/>
    </location>
</feature>
<feature type="domain" description="DDE-1" evidence="2">
    <location>
        <begin position="2"/>
        <end position="50"/>
    </location>
</feature>
<evidence type="ECO:0000259" key="2">
    <source>
        <dbReference type="Pfam" id="PF03184"/>
    </source>
</evidence>
<dbReference type="GO" id="GO:0003676">
    <property type="term" value="F:nucleic acid binding"/>
    <property type="evidence" value="ECO:0007669"/>
    <property type="project" value="InterPro"/>
</dbReference>
<evidence type="ECO:0000256" key="1">
    <source>
        <dbReference type="SAM" id="MobiDB-lite"/>
    </source>
</evidence>